<dbReference type="InterPro" id="IPR037523">
    <property type="entry name" value="VOC_core"/>
</dbReference>
<evidence type="ECO:0000256" key="1">
    <source>
        <dbReference type="ARBA" id="ARBA00022723"/>
    </source>
</evidence>
<dbReference type="RefSeq" id="WP_100343451.1">
    <property type="nucleotide sequence ID" value="NZ_PGFB01000001.1"/>
</dbReference>
<dbReference type="OrthoDB" id="5240615at2"/>
<gene>
    <name evidence="3" type="ORF">CLV54_0611</name>
</gene>
<comment type="caution">
    <text evidence="3">The sequence shown here is derived from an EMBL/GenBank/DDBJ whole genome shotgun (WGS) entry which is preliminary data.</text>
</comment>
<dbReference type="EMBL" id="PGFB01000001">
    <property type="protein sequence ID" value="PJJ65578.1"/>
    <property type="molecule type" value="Genomic_DNA"/>
</dbReference>
<organism evidence="3 4">
    <name type="scientific">Compostimonas suwonensis</name>
    <dbReference type="NCBI Taxonomy" id="1048394"/>
    <lineage>
        <taxon>Bacteria</taxon>
        <taxon>Bacillati</taxon>
        <taxon>Actinomycetota</taxon>
        <taxon>Actinomycetes</taxon>
        <taxon>Micrococcales</taxon>
        <taxon>Microbacteriaceae</taxon>
        <taxon>Compostimonas</taxon>
    </lineage>
</organism>
<reference evidence="3 4" key="1">
    <citation type="submission" date="2017-11" db="EMBL/GenBank/DDBJ databases">
        <title>Genomic Encyclopedia of Archaeal and Bacterial Type Strains, Phase II (KMG-II): From Individual Species to Whole Genera.</title>
        <authorList>
            <person name="Goeker M."/>
        </authorList>
    </citation>
    <scope>NUCLEOTIDE SEQUENCE [LARGE SCALE GENOMIC DNA]</scope>
    <source>
        <strain evidence="3 4">DSM 25625</strain>
    </source>
</reference>
<dbReference type="PANTHER" id="PTHR43048">
    <property type="entry name" value="METHYLMALONYL-COA EPIMERASE"/>
    <property type="match status" value="1"/>
</dbReference>
<dbReference type="Proteomes" id="UP000230161">
    <property type="component" value="Unassembled WGS sequence"/>
</dbReference>
<protein>
    <submittedName>
        <fullName evidence="3">Methylmalonyl-CoA epimerase</fullName>
    </submittedName>
</protein>
<dbReference type="AlphaFoldDB" id="A0A2M9C4X5"/>
<dbReference type="GO" id="GO:0046491">
    <property type="term" value="P:L-methylmalonyl-CoA metabolic process"/>
    <property type="evidence" value="ECO:0007669"/>
    <property type="project" value="TreeGrafter"/>
</dbReference>
<feature type="domain" description="VOC" evidence="2">
    <location>
        <begin position="11"/>
        <end position="140"/>
    </location>
</feature>
<dbReference type="InterPro" id="IPR051785">
    <property type="entry name" value="MMCE/EMCE_epimerase"/>
</dbReference>
<name>A0A2M9C4X5_9MICO</name>
<evidence type="ECO:0000313" key="3">
    <source>
        <dbReference type="EMBL" id="PJJ65578.1"/>
    </source>
</evidence>
<keyword evidence="4" id="KW-1185">Reference proteome</keyword>
<accession>A0A2M9C4X5</accession>
<dbReference type="PROSITE" id="PS51819">
    <property type="entry name" value="VOC"/>
    <property type="match status" value="1"/>
</dbReference>
<dbReference type="PANTHER" id="PTHR43048:SF3">
    <property type="entry name" value="METHYLMALONYL-COA EPIMERASE, MITOCHONDRIAL"/>
    <property type="match status" value="1"/>
</dbReference>
<dbReference type="InterPro" id="IPR029068">
    <property type="entry name" value="Glyas_Bleomycin-R_OHBP_Dase"/>
</dbReference>
<keyword evidence="1" id="KW-0479">Metal-binding</keyword>
<proteinExistence type="predicted"/>
<evidence type="ECO:0000313" key="4">
    <source>
        <dbReference type="Proteomes" id="UP000230161"/>
    </source>
</evidence>
<dbReference type="GO" id="GO:0046872">
    <property type="term" value="F:metal ion binding"/>
    <property type="evidence" value="ECO:0007669"/>
    <property type="project" value="UniProtKB-KW"/>
</dbReference>
<dbReference type="SUPFAM" id="SSF54593">
    <property type="entry name" value="Glyoxalase/Bleomycin resistance protein/Dihydroxybiphenyl dioxygenase"/>
    <property type="match status" value="1"/>
</dbReference>
<dbReference type="Pfam" id="PF13669">
    <property type="entry name" value="Glyoxalase_4"/>
    <property type="match status" value="1"/>
</dbReference>
<dbReference type="Gene3D" id="3.10.180.10">
    <property type="entry name" value="2,3-Dihydroxybiphenyl 1,2-Dioxygenase, domain 1"/>
    <property type="match status" value="1"/>
</dbReference>
<dbReference type="GO" id="GO:0004493">
    <property type="term" value="F:methylmalonyl-CoA epimerase activity"/>
    <property type="evidence" value="ECO:0007669"/>
    <property type="project" value="TreeGrafter"/>
</dbReference>
<sequence length="143" mass="15356">MTTQSPSSTNRVDHVGVVVRDADVTIDWYTRSFGMVVVHDQLIHGDDQNVRLVFLAPSADAAPDATALQLVSPIADGPIARHLAEHGEGLHHVCFAVDDIDATLVAIGDGETRPFVGGRGRRCAFPIGVPDRVRLELVEDDPA</sequence>
<evidence type="ECO:0000259" key="2">
    <source>
        <dbReference type="PROSITE" id="PS51819"/>
    </source>
</evidence>